<keyword evidence="3 5" id="KW-0460">Magnesium</keyword>
<evidence type="ECO:0000256" key="5">
    <source>
        <dbReference type="HAMAP-Rule" id="MF_03045"/>
    </source>
</evidence>
<dbReference type="GO" id="GO:0000956">
    <property type="term" value="P:nuclear-transcribed mRNA catabolic process"/>
    <property type="evidence" value="ECO:0007669"/>
    <property type="project" value="UniProtKB-UniRule"/>
</dbReference>
<dbReference type="GO" id="GO:0046872">
    <property type="term" value="F:metal ion binding"/>
    <property type="evidence" value="ECO:0007669"/>
    <property type="project" value="UniProtKB-KW"/>
</dbReference>
<feature type="binding site" evidence="5">
    <location>
        <position position="1043"/>
    </location>
    <ligand>
        <name>Mg(2+)</name>
        <dbReference type="ChEBI" id="CHEBI:18420"/>
    </ligand>
</feature>
<organism evidence="8">
    <name type="scientific">Mucor ambiguus</name>
    <dbReference type="NCBI Taxonomy" id="91626"/>
    <lineage>
        <taxon>Eukaryota</taxon>
        <taxon>Fungi</taxon>
        <taxon>Fungi incertae sedis</taxon>
        <taxon>Mucoromycota</taxon>
        <taxon>Mucoromycotina</taxon>
        <taxon>Mucoromycetes</taxon>
        <taxon>Mucorales</taxon>
        <taxon>Mucorineae</taxon>
        <taxon>Mucoraceae</taxon>
        <taxon>Mucor</taxon>
    </lineage>
</organism>
<dbReference type="Gene3D" id="2.40.50.140">
    <property type="entry name" value="Nucleic acid-binding proteins"/>
    <property type="match status" value="1"/>
</dbReference>
<comment type="function">
    <text evidence="5">3'-5'-exoribonuclease that specifically recognizes RNAs polyuridylated at their 3' end and mediates their degradation. Component of an exosome-independent RNA degradation pathway that mediates degradation of cytoplasmic mRNAs that have been deadenylated and subsequently uridylated at their 3'.</text>
</comment>
<dbReference type="Pfam" id="PF17877">
    <property type="entry name" value="Dis3l2_C_term"/>
    <property type="match status" value="1"/>
</dbReference>
<dbReference type="InterPro" id="IPR028591">
    <property type="entry name" value="DIS3L2"/>
</dbReference>
<dbReference type="GO" id="GO:0000932">
    <property type="term" value="C:P-body"/>
    <property type="evidence" value="ECO:0007669"/>
    <property type="project" value="UniProtKB-SubCell"/>
</dbReference>
<dbReference type="Pfam" id="PF17849">
    <property type="entry name" value="OB_Dis3"/>
    <property type="match status" value="1"/>
</dbReference>
<evidence type="ECO:0000256" key="1">
    <source>
        <dbReference type="ARBA" id="ARBA00022490"/>
    </source>
</evidence>
<feature type="site" description="Important for catalytic activity" evidence="5">
    <location>
        <position position="1042"/>
    </location>
</feature>
<feature type="region of interest" description="Disordered" evidence="6">
    <location>
        <begin position="1487"/>
        <end position="1507"/>
    </location>
</feature>
<feature type="region of interest" description="Disordered" evidence="6">
    <location>
        <begin position="584"/>
        <end position="642"/>
    </location>
</feature>
<feature type="compositionally biased region" description="Polar residues" evidence="6">
    <location>
        <begin position="34"/>
        <end position="51"/>
    </location>
</feature>
<reference evidence="8" key="1">
    <citation type="submission" date="2014-09" db="EMBL/GenBank/DDBJ databases">
        <title>Draft genome sequence of an oleaginous Mucoromycotina fungus Mucor ambiguus NBRC6742.</title>
        <authorList>
            <person name="Takeda I."/>
            <person name="Yamane N."/>
            <person name="Morita T."/>
            <person name="Tamano K."/>
            <person name="Machida M."/>
            <person name="Baker S."/>
            <person name="Koike H."/>
        </authorList>
    </citation>
    <scope>NUCLEOTIDE SEQUENCE</scope>
    <source>
        <strain evidence="8">NBRC 6742</strain>
    </source>
</reference>
<dbReference type="GO" id="GO:0003723">
    <property type="term" value="F:RNA binding"/>
    <property type="evidence" value="ECO:0007669"/>
    <property type="project" value="UniProtKB-KW"/>
</dbReference>
<dbReference type="PROSITE" id="PS01175">
    <property type="entry name" value="RIBONUCLEASE_II"/>
    <property type="match status" value="1"/>
</dbReference>
<keyword evidence="9" id="KW-1185">Reference proteome</keyword>
<keyword evidence="5" id="KW-0269">Exonuclease</keyword>
<sequence>MENDPPPQTHCSLSLKRLFGSDPNYPSKKRKTPISLSRSRTCSNPSSQQSLVDIKPEPLSQEPPVNIVKPEDYIIKDEKFKLEESGCLKIPKPECKSEQLRSDMINDEEAIPPELDIRTHNHNRQGSNSTPNENNLEDYACPICNENLTSVKSSYLRQTHVEECISIESSPKLEQQLEFDDCVFCGKNLTHFNSTRRQVHINKCLDAADELEKQQQESMFAGQHVPFLSTLELCPVCHEFDPFVNRTLKQKIVHIKQCAKQSQLSIPQLLRKLQWIGWGHMPAPAPAATTPVENAPSSSSLLPPKIPQHQLGAYIHDMHEEDDDFSNQVIIHASRVPEAHQRQEDKMDDELQTALAISKSVQQSKRKQRITKLNERDWNAANIWSSEDSRMHAMTRLDDILFLQSQVDDYRPAQSEASNGQLGASRIIPTHTPFFWDLTNNRQSNWSDSLIFTSLFIRRLKNIGNVTRSMLAPNDWPPSVSSHLLFPMQSLHIDEHVHTYTFKEFYALALQCKTCEFKLSSVAENLAVDCFISWHTNNTRRLHFFLDRNTCFLSVQLNVNAMNAHANAHAVSKADDSENWRRRPVVEEESQQQPKFRTQNWKRHDNHNRPRIHMDDLVPTPRRRKPKVKHAEAKVENGPSAATDAAASFGVTNTDQPQHEPAQKTTQDLVNFSAPEEQRKTWNHYAKDHDDDSNDEDWVIGAPITEKKAPKANERTAPPYVHSWDRKSGNKRTFFLPFWNPLDIEKGIEKGTLYQGIVRLTKNSADAYVKSDDLDFDIYIGGARDRNRAMDGDLVAVQLVDVEEVWELRKERQRKRKEVYLQREKEKRDQEVQQDDKVPEQFEDPIEEEEEVVVVADAGAEDSDEEGHKPVHCGHVVGILERTPNATYTGTILADEPGSPEKFRSNAKERRQNGLTIAWFKPTDRRVPIFKLQGRDIPRELSDNEEYFKTHLFSVSLIRWQITDRRPSGKFETEIGPVGDLFTERQAGITNNGIIDTEFTPVALACLPPTPWAIPQKEYTQRRDLRHERVFSIDPPTAKDLDDALHIKELEDGFFEVGVHIADVSYFLKRNTALDAEARARGTSTYLVDSVIPMLPSLLCEELCSLNPGVERLAFSVIWKMNEHGTPVETWFGKTIIKSCAKLAYDDAQQVIEGGILPVDVDIFGNHNDYAISNDILMLHNLSVQMRQRRYDGGSLSMNSVKLQFVLDDKGEPISFSQFEAKAANRLIEEFMLLANISVAHKIAKAFPDEALLRRHEFPLPKRLNEFIKVTEVLGLDFDGHSAGSLQSSFNRVNNQDVKDVLLILAIRTMQRAKYFCSGSLDITKFHHYALNEDFYTHFTSPIRRYADVIVHRLLETAISNDNNRRAMPCPYNKKMLQKIAFECNTKKDAAKNAQDNDIMIYLCRYLTMVEKRNGPVYTKADVITVSKETYQVCVPEYGLEKRIHLKDLPVSRFDFDKTKLSLNIYWNRGVPVTMRNEEKIYAERVAKDGCSSESDDEDEVDENGDPLDSFAQMTLQESSRDKIVDAGALIPPVILNEETCMQTISMFSQIDVRLQINNLVSPPMINIYPVNPFSGEEEEETKQNENK</sequence>
<feature type="compositionally biased region" description="Basic residues" evidence="6">
    <location>
        <begin position="600"/>
        <end position="611"/>
    </location>
</feature>
<dbReference type="Gene3D" id="2.40.50.700">
    <property type="match status" value="1"/>
</dbReference>
<evidence type="ECO:0000259" key="7">
    <source>
        <dbReference type="SMART" id="SM00955"/>
    </source>
</evidence>
<feature type="region of interest" description="Disordered" evidence="6">
    <location>
        <begin position="1"/>
        <end position="65"/>
    </location>
</feature>
<accession>A0A0C9MAG4</accession>
<evidence type="ECO:0000256" key="3">
    <source>
        <dbReference type="ARBA" id="ARBA00022842"/>
    </source>
</evidence>
<dbReference type="EMBL" id="DF836348">
    <property type="protein sequence ID" value="GAN04294.1"/>
    <property type="molecule type" value="Genomic_DNA"/>
</dbReference>
<dbReference type="InterPro" id="IPR022966">
    <property type="entry name" value="RNase_II/R_CS"/>
</dbReference>
<dbReference type="GO" id="GO:1990074">
    <property type="term" value="P:polyuridylation-dependent mRNA catabolic process"/>
    <property type="evidence" value="ECO:0007669"/>
    <property type="project" value="UniProtKB-UniRule"/>
</dbReference>
<gene>
    <name evidence="8" type="ORF">MAM1_0059d03754</name>
</gene>
<dbReference type="Gene3D" id="2.40.50.690">
    <property type="match status" value="1"/>
</dbReference>
<dbReference type="GO" id="GO:0000175">
    <property type="term" value="F:3'-5'-RNA exonuclease activity"/>
    <property type="evidence" value="ECO:0007669"/>
    <property type="project" value="UniProtKB-UniRule"/>
</dbReference>
<feature type="compositionally biased region" description="Acidic residues" evidence="6">
    <location>
        <begin position="1494"/>
        <end position="1506"/>
    </location>
</feature>
<keyword evidence="5" id="KW-0378">Hydrolase</keyword>
<dbReference type="HAMAP" id="MF_03045">
    <property type="entry name" value="DIS3L2"/>
    <property type="match status" value="1"/>
</dbReference>
<comment type="cofactor">
    <cofactor evidence="5">
        <name>Mg(2+)</name>
        <dbReference type="ChEBI" id="CHEBI:18420"/>
    </cofactor>
    <cofactor evidence="5">
        <name>Mn(2+)</name>
        <dbReference type="ChEBI" id="CHEBI:29035"/>
    </cofactor>
</comment>
<keyword evidence="4 5" id="KW-0694">RNA-binding</keyword>
<evidence type="ECO:0000313" key="9">
    <source>
        <dbReference type="Proteomes" id="UP000053815"/>
    </source>
</evidence>
<proteinExistence type="inferred from homology"/>
<evidence type="ECO:0000313" key="8">
    <source>
        <dbReference type="EMBL" id="GAN04294.1"/>
    </source>
</evidence>
<dbReference type="Pfam" id="PF00773">
    <property type="entry name" value="RNB"/>
    <property type="match status" value="1"/>
</dbReference>
<keyword evidence="5" id="KW-0540">Nuclease</keyword>
<dbReference type="EC" id="3.1.13.-" evidence="5"/>
<evidence type="ECO:0000256" key="6">
    <source>
        <dbReference type="SAM" id="MobiDB-lite"/>
    </source>
</evidence>
<dbReference type="InterPro" id="IPR041505">
    <property type="entry name" value="Dis3_CSD2"/>
</dbReference>
<feature type="domain" description="RNB" evidence="7">
    <location>
        <begin position="1022"/>
        <end position="1361"/>
    </location>
</feature>
<dbReference type="PANTHER" id="PTHR23355">
    <property type="entry name" value="RIBONUCLEASE"/>
    <property type="match status" value="1"/>
</dbReference>
<dbReference type="SUPFAM" id="SSF50249">
    <property type="entry name" value="Nucleic acid-binding proteins"/>
    <property type="match status" value="3"/>
</dbReference>
<comment type="subcellular location">
    <subcellularLocation>
        <location evidence="5">Cytoplasm</location>
    </subcellularLocation>
    <subcellularLocation>
        <location evidence="5">Cytoplasm</location>
        <location evidence="5">P-body</location>
    </subcellularLocation>
</comment>
<dbReference type="InterPro" id="IPR001900">
    <property type="entry name" value="RNase_II/R"/>
</dbReference>
<evidence type="ECO:0000256" key="4">
    <source>
        <dbReference type="ARBA" id="ARBA00022884"/>
    </source>
</evidence>
<dbReference type="Proteomes" id="UP000053815">
    <property type="component" value="Unassembled WGS sequence"/>
</dbReference>
<keyword evidence="1 5" id="KW-0963">Cytoplasm</keyword>
<comment type="similarity">
    <text evidence="5">Belongs to the RNR ribonuclease family. DIS3L2 subfamily.</text>
</comment>
<dbReference type="InterPro" id="IPR050180">
    <property type="entry name" value="RNR_Ribonuclease"/>
</dbReference>
<dbReference type="InterPro" id="IPR012340">
    <property type="entry name" value="NA-bd_OB-fold"/>
</dbReference>
<name>A0A0C9MAG4_9FUNG</name>
<dbReference type="STRING" id="91626.A0A0C9MAG4"/>
<dbReference type="InterPro" id="IPR041093">
    <property type="entry name" value="Dis3l2-like_C"/>
</dbReference>
<dbReference type="OrthoDB" id="372421at2759"/>
<dbReference type="PANTHER" id="PTHR23355:SF9">
    <property type="entry name" value="DIS3-LIKE EXONUCLEASE 2"/>
    <property type="match status" value="1"/>
</dbReference>
<protein>
    <recommendedName>
        <fullName evidence="5">DIS3-like exonuclease 2</fullName>
        <ecNumber evidence="5">3.1.13.-</ecNumber>
    </recommendedName>
</protein>
<evidence type="ECO:0000256" key="2">
    <source>
        <dbReference type="ARBA" id="ARBA00022723"/>
    </source>
</evidence>
<dbReference type="SMART" id="SM00955">
    <property type="entry name" value="RNB"/>
    <property type="match status" value="1"/>
</dbReference>
<keyword evidence="5" id="KW-0464">Manganese</keyword>
<feature type="binding site" evidence="5">
    <location>
        <position position="1034"/>
    </location>
    <ligand>
        <name>Mg(2+)</name>
        <dbReference type="ChEBI" id="CHEBI:18420"/>
    </ligand>
</feature>
<keyword evidence="2 5" id="KW-0479">Metal-binding</keyword>